<accession>A9KSZ2</accession>
<sequence length="221" mass="25955">MSKLKDLTLKKKIQYFWDYYRTSTIIFIVVILVATSIIKTISANKVNYDTYCLILNDSNNDKLVERIKKGYPDYQGNRELRINVDNGYTFNYLEEYGINWPEESAIVKLFALKEDQADAAIADYNTMLWAVYENYIYPLDEILPNDLLEQLKPYYIYASFKGEEESDGKIYGFDISDTKVFKGYSEKYQKAVVFIPNLTTGSDKENRLEKSIEFIKYLFDM</sequence>
<protein>
    <submittedName>
        <fullName evidence="2">Uncharacterized protein</fullName>
    </submittedName>
</protein>
<dbReference type="Proteomes" id="UP000000370">
    <property type="component" value="Chromosome"/>
</dbReference>
<dbReference type="OrthoDB" id="1925387at2"/>
<keyword evidence="1" id="KW-0472">Membrane</keyword>
<dbReference type="RefSeq" id="WP_012199857.1">
    <property type="nucleotide sequence ID" value="NC_010001.1"/>
</dbReference>
<dbReference type="STRING" id="357809.Cphy_1834"/>
<evidence type="ECO:0000313" key="2">
    <source>
        <dbReference type="EMBL" id="ABX42203.1"/>
    </source>
</evidence>
<evidence type="ECO:0000256" key="1">
    <source>
        <dbReference type="SAM" id="Phobius"/>
    </source>
</evidence>
<feature type="transmembrane region" description="Helical" evidence="1">
    <location>
        <begin position="20"/>
        <end position="38"/>
    </location>
</feature>
<organism evidence="2 3">
    <name type="scientific">Lachnoclostridium phytofermentans (strain ATCC 700394 / DSM 18823 / ISDg)</name>
    <name type="common">Clostridium phytofermentans</name>
    <dbReference type="NCBI Taxonomy" id="357809"/>
    <lineage>
        <taxon>Bacteria</taxon>
        <taxon>Bacillati</taxon>
        <taxon>Bacillota</taxon>
        <taxon>Clostridia</taxon>
        <taxon>Lachnospirales</taxon>
        <taxon>Lachnospiraceae</taxon>
    </lineage>
</organism>
<evidence type="ECO:0000313" key="3">
    <source>
        <dbReference type="Proteomes" id="UP000000370"/>
    </source>
</evidence>
<reference evidence="3" key="1">
    <citation type="submission" date="2007-11" db="EMBL/GenBank/DDBJ databases">
        <title>Complete genome sequence of Clostridium phytofermentans ISDg.</title>
        <authorList>
            <person name="Leschine S.B."/>
            <person name="Warnick T.A."/>
            <person name="Blanchard J.L."/>
            <person name="Schnell D.J."/>
            <person name="Petit E.L."/>
            <person name="LaTouf W.G."/>
            <person name="Copeland A."/>
            <person name="Lucas S."/>
            <person name="Lapidus A."/>
            <person name="Barry K."/>
            <person name="Glavina del Rio T."/>
            <person name="Dalin E."/>
            <person name="Tice H."/>
            <person name="Pitluck S."/>
            <person name="Kiss H."/>
            <person name="Brettin T."/>
            <person name="Bruce D."/>
            <person name="Detter J.C."/>
            <person name="Han C."/>
            <person name="Kuske C."/>
            <person name="Schmutz J."/>
            <person name="Larimer F."/>
            <person name="Land M."/>
            <person name="Hauser L."/>
            <person name="Kyrpides N."/>
            <person name="Kim E.A."/>
            <person name="Richardson P."/>
        </authorList>
    </citation>
    <scope>NUCLEOTIDE SEQUENCE [LARGE SCALE GENOMIC DNA]</scope>
    <source>
        <strain evidence="3">ATCC 700394 / DSM 18823 / ISDg</strain>
    </source>
</reference>
<keyword evidence="1" id="KW-0812">Transmembrane</keyword>
<dbReference type="EMBL" id="CP000885">
    <property type="protein sequence ID" value="ABX42203.1"/>
    <property type="molecule type" value="Genomic_DNA"/>
</dbReference>
<keyword evidence="3" id="KW-1185">Reference proteome</keyword>
<proteinExistence type="predicted"/>
<name>A9KSZ2_LACP7</name>
<keyword evidence="1" id="KW-1133">Transmembrane helix</keyword>
<dbReference type="HOGENOM" id="CLU_091631_1_0_9"/>
<dbReference type="KEGG" id="cpy:Cphy_1834"/>
<dbReference type="AlphaFoldDB" id="A9KSZ2"/>
<gene>
    <name evidence="2" type="ordered locus">Cphy_1834</name>
</gene>